<dbReference type="PANTHER" id="PTHR35526">
    <property type="entry name" value="ANTI-SIGMA-F FACTOR RSBW-RELATED"/>
    <property type="match status" value="1"/>
</dbReference>
<protein>
    <submittedName>
        <fullName evidence="4">Anti-sigma regulatory factor (Ser/Thr protein kinase)</fullName>
    </submittedName>
</protein>
<dbReference type="InterPro" id="IPR047718">
    <property type="entry name" value="RsbA-like_anti_sig"/>
</dbReference>
<dbReference type="Gene3D" id="3.30.565.10">
    <property type="entry name" value="Histidine kinase-like ATPase, C-terminal domain"/>
    <property type="match status" value="1"/>
</dbReference>
<keyword evidence="4" id="KW-0808">Transferase</keyword>
<dbReference type="CDD" id="cd16936">
    <property type="entry name" value="HATPase_RsbW-like"/>
    <property type="match status" value="1"/>
</dbReference>
<proteinExistence type="predicted"/>
<dbReference type="STRING" id="1271860.SAMN05216174_101663"/>
<keyword evidence="1" id="KW-0723">Serine/threonine-protein kinase</keyword>
<keyword evidence="4" id="KW-0418">Kinase</keyword>
<gene>
    <name evidence="4" type="ORF">SAMN05216174_101663</name>
</gene>
<feature type="domain" description="Histidine kinase/HSP90-like ATPase" evidence="2">
    <location>
        <begin position="199"/>
        <end position="306"/>
    </location>
</feature>
<dbReference type="AlphaFoldDB" id="A0A1G6K1D2"/>
<dbReference type="GO" id="GO:0004674">
    <property type="term" value="F:protein serine/threonine kinase activity"/>
    <property type="evidence" value="ECO:0007669"/>
    <property type="project" value="UniProtKB-KW"/>
</dbReference>
<dbReference type="RefSeq" id="WP_228771308.1">
    <property type="nucleotide sequence ID" value="NZ_FMZZ01000001.1"/>
</dbReference>
<dbReference type="Pfam" id="PF13581">
    <property type="entry name" value="HATPase_c_2"/>
    <property type="match status" value="1"/>
</dbReference>
<dbReference type="InterPro" id="IPR003594">
    <property type="entry name" value="HATPase_dom"/>
</dbReference>
<keyword evidence="5" id="KW-1185">Reference proteome</keyword>
<name>A0A1G6K1D2_9PSEU</name>
<dbReference type="InterPro" id="IPR025847">
    <property type="entry name" value="MEDS_domain"/>
</dbReference>
<dbReference type="SUPFAM" id="SSF55874">
    <property type="entry name" value="ATPase domain of HSP90 chaperone/DNA topoisomerase II/histidine kinase"/>
    <property type="match status" value="1"/>
</dbReference>
<evidence type="ECO:0000313" key="5">
    <source>
        <dbReference type="Proteomes" id="UP000199501"/>
    </source>
</evidence>
<dbReference type="PANTHER" id="PTHR35526:SF3">
    <property type="entry name" value="ANTI-SIGMA-F FACTOR RSBW"/>
    <property type="match status" value="1"/>
</dbReference>
<evidence type="ECO:0000259" key="2">
    <source>
        <dbReference type="Pfam" id="PF13581"/>
    </source>
</evidence>
<dbReference type="InterPro" id="IPR036890">
    <property type="entry name" value="HATPase_C_sf"/>
</dbReference>
<evidence type="ECO:0000259" key="3">
    <source>
        <dbReference type="Pfam" id="PF14417"/>
    </source>
</evidence>
<accession>A0A1G6K1D2</accession>
<reference evidence="5" key="1">
    <citation type="submission" date="2016-10" db="EMBL/GenBank/DDBJ databases">
        <authorList>
            <person name="Varghese N."/>
            <person name="Submissions S."/>
        </authorList>
    </citation>
    <scope>NUCLEOTIDE SEQUENCE [LARGE SCALE GENOMIC DNA]</scope>
    <source>
        <strain evidence="5">IBRC-M 10403</strain>
    </source>
</reference>
<evidence type="ECO:0000313" key="4">
    <source>
        <dbReference type="EMBL" id="SDC24784.1"/>
    </source>
</evidence>
<dbReference type="NCBIfam" id="NF041045">
    <property type="entry name" value="RsbA_anti_sig"/>
    <property type="match status" value="1"/>
</dbReference>
<dbReference type="EMBL" id="FMZZ01000001">
    <property type="protein sequence ID" value="SDC24784.1"/>
    <property type="molecule type" value="Genomic_DNA"/>
</dbReference>
<sequence>MIDVTGPGRPMTAGHTALLYRGADDYLAAVLPFVEDGVRAGEAVTVVAPRGNLDLIRDGCAPGVAGEVRWLDMADVGRNPGRLAPAVLHPVLDRDARVVSEVVWPGRSPAEYPSCVRHEALANHLLRGKSLNLLCPYDALRLRPVELADALVTHPGVLEHGDHRRSPGFAPQDALAAYNRQAMPEPVNARTLPVGVGELGLARKLVSSAAAAFGLAEPRAADAALVVTELITNSVEHGGGRATLAVWTTDTDLICEIRDEGTLDDPLAGLRPAPVSQPHGRGLLVVHSLADLVTIHTDDHCTVVRAHFTRGGGA</sequence>
<dbReference type="Proteomes" id="UP000199501">
    <property type="component" value="Unassembled WGS sequence"/>
</dbReference>
<evidence type="ECO:0000256" key="1">
    <source>
        <dbReference type="ARBA" id="ARBA00022527"/>
    </source>
</evidence>
<dbReference type="InterPro" id="IPR050267">
    <property type="entry name" value="Anti-sigma-factor_SerPK"/>
</dbReference>
<dbReference type="Pfam" id="PF14417">
    <property type="entry name" value="MEDS"/>
    <property type="match status" value="1"/>
</dbReference>
<feature type="domain" description="MEDS" evidence="3">
    <location>
        <begin position="15"/>
        <end position="155"/>
    </location>
</feature>
<organism evidence="4 5">
    <name type="scientific">Actinokineospora iranica</name>
    <dbReference type="NCBI Taxonomy" id="1271860"/>
    <lineage>
        <taxon>Bacteria</taxon>
        <taxon>Bacillati</taxon>
        <taxon>Actinomycetota</taxon>
        <taxon>Actinomycetes</taxon>
        <taxon>Pseudonocardiales</taxon>
        <taxon>Pseudonocardiaceae</taxon>
        <taxon>Actinokineospora</taxon>
    </lineage>
</organism>